<evidence type="ECO:0000313" key="2">
    <source>
        <dbReference type="Proteomes" id="UP000321192"/>
    </source>
</evidence>
<dbReference type="InterPro" id="IPR052555">
    <property type="entry name" value="dCTP_Pyrophosphatase"/>
</dbReference>
<dbReference type="GO" id="GO:0042262">
    <property type="term" value="P:DNA protection"/>
    <property type="evidence" value="ECO:0007669"/>
    <property type="project" value="TreeGrafter"/>
</dbReference>
<dbReference type="InterPro" id="IPR025984">
    <property type="entry name" value="DCTPP"/>
</dbReference>
<dbReference type="AlphaFoldDB" id="A0A5C7S1G9"/>
<dbReference type="Gene3D" id="1.10.287.1080">
    <property type="entry name" value="MazG-like"/>
    <property type="match status" value="1"/>
</dbReference>
<keyword evidence="1" id="KW-0378">Hydrolase</keyword>
<sequence>MGADLDELRRLVTAFRDARDWAQFHSLRKLIVSLNLEAGELLELTQWKSDADIDALPADLHGREALEDECADVLMYLLLIADRAGIDLEAATRAKLVKNEAKYPAERFRGSSRKYDAAG</sequence>
<evidence type="ECO:0000313" key="1">
    <source>
        <dbReference type="EMBL" id="TXH77557.1"/>
    </source>
</evidence>
<accession>A0A5C7S1G9</accession>
<dbReference type="SUPFAM" id="SSF101386">
    <property type="entry name" value="all-alpha NTP pyrophosphatases"/>
    <property type="match status" value="1"/>
</dbReference>
<dbReference type="RefSeq" id="WP_276663177.1">
    <property type="nucleotide sequence ID" value="NZ_SSFD01000418.1"/>
</dbReference>
<dbReference type="GO" id="GO:0006253">
    <property type="term" value="P:dCTP catabolic process"/>
    <property type="evidence" value="ECO:0007669"/>
    <property type="project" value="TreeGrafter"/>
</dbReference>
<name>A0A5C7S1G9_THASP</name>
<dbReference type="PIRSF" id="PIRSF029826">
    <property type="entry name" value="UCP029826_pph"/>
    <property type="match status" value="1"/>
</dbReference>
<proteinExistence type="predicted"/>
<gene>
    <name evidence="1" type="ORF">E6Q80_24545</name>
</gene>
<reference evidence="1 2" key="1">
    <citation type="submission" date="2018-09" db="EMBL/GenBank/DDBJ databases">
        <title>Metagenome Assembled Genomes from an Advanced Water Purification Facility.</title>
        <authorList>
            <person name="Stamps B.W."/>
            <person name="Spear J.R."/>
        </authorList>
    </citation>
    <scope>NUCLEOTIDE SEQUENCE [LARGE SCALE GENOMIC DNA]</scope>
    <source>
        <strain evidence="1">Bin_27_1</strain>
    </source>
</reference>
<dbReference type="GO" id="GO:0005829">
    <property type="term" value="C:cytosol"/>
    <property type="evidence" value="ECO:0007669"/>
    <property type="project" value="TreeGrafter"/>
</dbReference>
<dbReference type="CDD" id="cd11537">
    <property type="entry name" value="NTP-PPase_RS21-C6_like"/>
    <property type="match status" value="1"/>
</dbReference>
<protein>
    <submittedName>
        <fullName evidence="1">Nucleotide pyrophosphohydrolase</fullName>
    </submittedName>
</protein>
<dbReference type="PANTHER" id="PTHR46523:SF1">
    <property type="entry name" value="DCTP PYROPHOSPHATASE 1"/>
    <property type="match status" value="1"/>
</dbReference>
<comment type="caution">
    <text evidence="1">The sequence shown here is derived from an EMBL/GenBank/DDBJ whole genome shotgun (WGS) entry which is preliminary data.</text>
</comment>
<dbReference type="EMBL" id="SSFD01000418">
    <property type="protein sequence ID" value="TXH77557.1"/>
    <property type="molecule type" value="Genomic_DNA"/>
</dbReference>
<dbReference type="Proteomes" id="UP000321192">
    <property type="component" value="Unassembled WGS sequence"/>
</dbReference>
<dbReference type="PANTHER" id="PTHR46523">
    <property type="entry name" value="DCTP PYROPHOSPHATASE 1"/>
    <property type="match status" value="1"/>
</dbReference>
<dbReference type="GO" id="GO:0047840">
    <property type="term" value="F:dCTP diphosphatase activity"/>
    <property type="evidence" value="ECO:0007669"/>
    <property type="project" value="TreeGrafter"/>
</dbReference>
<organism evidence="1 2">
    <name type="scientific">Thauera aminoaromatica</name>
    <dbReference type="NCBI Taxonomy" id="164330"/>
    <lineage>
        <taxon>Bacteria</taxon>
        <taxon>Pseudomonadati</taxon>
        <taxon>Pseudomonadota</taxon>
        <taxon>Betaproteobacteria</taxon>
        <taxon>Rhodocyclales</taxon>
        <taxon>Zoogloeaceae</taxon>
        <taxon>Thauera</taxon>
    </lineage>
</organism>
<dbReference type="Pfam" id="PF12643">
    <property type="entry name" value="MazG-like"/>
    <property type="match status" value="1"/>
</dbReference>